<dbReference type="PROSITE" id="PS00903">
    <property type="entry name" value="CYT_DCMP_DEAMINASES_1"/>
    <property type="match status" value="1"/>
</dbReference>
<dbReference type="RefSeq" id="WP_431307846.1">
    <property type="nucleotide sequence ID" value="NZ_OZ034688.1"/>
</dbReference>
<comment type="similarity">
    <text evidence="1">Belongs to the cytidine and deoxycytidylate deaminase family. ADAT2 subfamily.</text>
</comment>
<dbReference type="GO" id="GO:0052717">
    <property type="term" value="F:tRNA-specific adenosine-34 deaminase activity"/>
    <property type="evidence" value="ECO:0007669"/>
    <property type="project" value="UniProtKB-EC"/>
</dbReference>
<keyword evidence="5 8" id="KW-0378">Hydrolase</keyword>
<dbReference type="CDD" id="cd01285">
    <property type="entry name" value="nucleoside_deaminase"/>
    <property type="match status" value="1"/>
</dbReference>
<dbReference type="PANTHER" id="PTHR11079">
    <property type="entry name" value="CYTOSINE DEAMINASE FAMILY MEMBER"/>
    <property type="match status" value="1"/>
</dbReference>
<evidence type="ECO:0000256" key="6">
    <source>
        <dbReference type="ARBA" id="ARBA00022833"/>
    </source>
</evidence>
<gene>
    <name evidence="8 10" type="primary">tadA</name>
    <name evidence="10" type="ORF">PRHACTZTBTEA_007</name>
</gene>
<keyword evidence="3 8" id="KW-0819">tRNA processing</keyword>
<dbReference type="PROSITE" id="PS51747">
    <property type="entry name" value="CYT_DCMP_DEAMINASES_2"/>
    <property type="match status" value="1"/>
</dbReference>
<dbReference type="InterPro" id="IPR016193">
    <property type="entry name" value="Cytidine_deaminase-like"/>
</dbReference>
<dbReference type="Proteomes" id="UP001497533">
    <property type="component" value="Chromosome"/>
</dbReference>
<feature type="domain" description="CMP/dCMP-type deaminase" evidence="9">
    <location>
        <begin position="5"/>
        <end position="116"/>
    </location>
</feature>
<feature type="active site" description="Proton donor" evidence="8">
    <location>
        <position position="58"/>
    </location>
</feature>
<feature type="binding site" evidence="8">
    <location>
        <position position="86"/>
    </location>
    <ligand>
        <name>Zn(2+)</name>
        <dbReference type="ChEBI" id="CHEBI:29105"/>
        <note>catalytic</note>
    </ligand>
</feature>
<dbReference type="EMBL" id="OZ034688">
    <property type="protein sequence ID" value="CAL1328947.1"/>
    <property type="molecule type" value="Genomic_DNA"/>
</dbReference>
<evidence type="ECO:0000256" key="2">
    <source>
        <dbReference type="ARBA" id="ARBA00011738"/>
    </source>
</evidence>
<keyword evidence="4 8" id="KW-0479">Metal-binding</keyword>
<sequence>MTQIKIDKYWMKKAIKLALKAKNLGEIPVGAILIKNNQLISTGLNRSIIDHNPIAHAEMLVLQQAGKILKNYRLTNTTLYVTLEPCIMCMSAIIHSRINRLVYGTKNNKTNFYNSLIKFKKYINIENCNINIVSGVLEKDCTLILKTFFKTLRKKNIKNIK</sequence>
<evidence type="ECO:0000256" key="3">
    <source>
        <dbReference type="ARBA" id="ARBA00022694"/>
    </source>
</evidence>
<feature type="binding site" evidence="8">
    <location>
        <position position="56"/>
    </location>
    <ligand>
        <name>Zn(2+)</name>
        <dbReference type="ChEBI" id="CHEBI:29105"/>
        <note>catalytic</note>
    </ligand>
</feature>
<evidence type="ECO:0000256" key="7">
    <source>
        <dbReference type="ARBA" id="ARBA00048045"/>
    </source>
</evidence>
<proteinExistence type="inferred from homology"/>
<comment type="cofactor">
    <cofactor evidence="8">
        <name>Zn(2+)</name>
        <dbReference type="ChEBI" id="CHEBI:29105"/>
    </cofactor>
    <text evidence="8">Binds 1 zinc ion per subunit.</text>
</comment>
<reference evidence="10" key="1">
    <citation type="submission" date="2024-04" db="EMBL/GenBank/DDBJ databases">
        <authorList>
            <person name="Manzano-Marin A."/>
            <person name="Manzano-Marin A."/>
            <person name="Alejandro Manzano Marin A."/>
        </authorList>
    </citation>
    <scope>NUCLEOTIDE SEQUENCE [LARGE SCALE GENOMIC DNA]</scope>
    <source>
        <strain evidence="10">TABTEA</strain>
    </source>
</reference>
<keyword evidence="6 8" id="KW-0862">Zinc</keyword>
<evidence type="ECO:0000313" key="10">
    <source>
        <dbReference type="EMBL" id="CAL1328947.1"/>
    </source>
</evidence>
<dbReference type="Pfam" id="PF00383">
    <property type="entry name" value="dCMP_cyt_deam_1"/>
    <property type="match status" value="1"/>
</dbReference>
<evidence type="ECO:0000259" key="9">
    <source>
        <dbReference type="PROSITE" id="PS51747"/>
    </source>
</evidence>
<comment type="catalytic activity">
    <reaction evidence="7 8">
        <text>adenosine(34) in tRNA + H2O + H(+) = inosine(34) in tRNA + NH4(+)</text>
        <dbReference type="Rhea" id="RHEA:43168"/>
        <dbReference type="Rhea" id="RHEA-COMP:10373"/>
        <dbReference type="Rhea" id="RHEA-COMP:10374"/>
        <dbReference type="ChEBI" id="CHEBI:15377"/>
        <dbReference type="ChEBI" id="CHEBI:15378"/>
        <dbReference type="ChEBI" id="CHEBI:28938"/>
        <dbReference type="ChEBI" id="CHEBI:74411"/>
        <dbReference type="ChEBI" id="CHEBI:82852"/>
        <dbReference type="EC" id="3.5.4.33"/>
    </reaction>
</comment>
<evidence type="ECO:0000256" key="1">
    <source>
        <dbReference type="ARBA" id="ARBA00010669"/>
    </source>
</evidence>
<dbReference type="PANTHER" id="PTHR11079:SF202">
    <property type="entry name" value="TRNA-SPECIFIC ADENOSINE DEAMINASE"/>
    <property type="match status" value="1"/>
</dbReference>
<dbReference type="EC" id="3.5.4.33" evidence="8"/>
<accession>A0ABP1CD24</accession>
<evidence type="ECO:0000256" key="8">
    <source>
        <dbReference type="HAMAP-Rule" id="MF_00972"/>
    </source>
</evidence>
<dbReference type="InterPro" id="IPR028883">
    <property type="entry name" value="tRNA_aden_deaminase"/>
</dbReference>
<feature type="binding site" evidence="8">
    <location>
        <position position="89"/>
    </location>
    <ligand>
        <name>Zn(2+)</name>
        <dbReference type="ChEBI" id="CHEBI:29105"/>
        <note>catalytic</note>
    </ligand>
</feature>
<evidence type="ECO:0000256" key="5">
    <source>
        <dbReference type="ARBA" id="ARBA00022801"/>
    </source>
</evidence>
<dbReference type="NCBIfam" id="NF008113">
    <property type="entry name" value="PRK10860.1"/>
    <property type="match status" value="1"/>
</dbReference>
<dbReference type="HAMAP" id="MF_00972">
    <property type="entry name" value="tRNA_aden_deaminase"/>
    <property type="match status" value="1"/>
</dbReference>
<comment type="function">
    <text evidence="8">Catalyzes the deamination of adenosine to inosine at the wobble position 34 of tRNA(Arg2).</text>
</comment>
<name>A0ABP1CD24_9GAMM</name>
<comment type="subunit">
    <text evidence="2 8">Homodimer.</text>
</comment>
<evidence type="ECO:0000313" key="11">
    <source>
        <dbReference type="Proteomes" id="UP001497533"/>
    </source>
</evidence>
<dbReference type="InterPro" id="IPR002125">
    <property type="entry name" value="CMP_dCMP_dom"/>
</dbReference>
<dbReference type="InterPro" id="IPR016192">
    <property type="entry name" value="APOBEC/CMP_deaminase_Zn-bd"/>
</dbReference>
<protein>
    <recommendedName>
        <fullName evidence="8">tRNA-specific adenosine deaminase</fullName>
        <ecNumber evidence="8">3.5.4.33</ecNumber>
    </recommendedName>
</protein>
<keyword evidence="11" id="KW-1185">Reference proteome</keyword>
<organism evidence="10 11">
    <name type="scientific">Candidatus Providencia siddallii</name>
    <dbReference type="NCBI Taxonomy" id="1715285"/>
    <lineage>
        <taxon>Bacteria</taxon>
        <taxon>Pseudomonadati</taxon>
        <taxon>Pseudomonadota</taxon>
        <taxon>Gammaproteobacteria</taxon>
        <taxon>Enterobacterales</taxon>
        <taxon>Morganellaceae</taxon>
        <taxon>Providencia</taxon>
    </lineage>
</organism>
<dbReference type="Gene3D" id="3.40.140.10">
    <property type="entry name" value="Cytidine Deaminase, domain 2"/>
    <property type="match status" value="1"/>
</dbReference>
<dbReference type="SUPFAM" id="SSF53927">
    <property type="entry name" value="Cytidine deaminase-like"/>
    <property type="match status" value="1"/>
</dbReference>
<evidence type="ECO:0000256" key="4">
    <source>
        <dbReference type="ARBA" id="ARBA00022723"/>
    </source>
</evidence>